<evidence type="ECO:0000313" key="2">
    <source>
        <dbReference type="EMBL" id="SIS64420.1"/>
    </source>
</evidence>
<dbReference type="RefSeq" id="WP_076560758.1">
    <property type="nucleotide sequence ID" value="NZ_FTOC01000017.1"/>
</dbReference>
<protein>
    <submittedName>
        <fullName evidence="2">Uncharacterized protein</fullName>
    </submittedName>
</protein>
<name>A0A1N7KSL2_9BACI</name>
<gene>
    <name evidence="2" type="ORF">SAMN05421687_11712</name>
</gene>
<dbReference type="STRING" id="570947.SAMN05421687_11712"/>
<accession>A0A1N7KSL2</accession>
<keyword evidence="3" id="KW-1185">Reference proteome</keyword>
<evidence type="ECO:0000256" key="1">
    <source>
        <dbReference type="SAM" id="MobiDB-lite"/>
    </source>
</evidence>
<dbReference type="Proteomes" id="UP000187608">
    <property type="component" value="Unassembled WGS sequence"/>
</dbReference>
<reference evidence="3" key="1">
    <citation type="submission" date="2017-01" db="EMBL/GenBank/DDBJ databases">
        <authorList>
            <person name="Varghese N."/>
            <person name="Submissions S."/>
        </authorList>
    </citation>
    <scope>NUCLEOTIDE SEQUENCE [LARGE SCALE GENOMIC DNA]</scope>
    <source>
        <strain evidence="3">DSM 23127</strain>
    </source>
</reference>
<feature type="region of interest" description="Disordered" evidence="1">
    <location>
        <begin position="1"/>
        <end position="21"/>
    </location>
</feature>
<evidence type="ECO:0000313" key="3">
    <source>
        <dbReference type="Proteomes" id="UP000187608"/>
    </source>
</evidence>
<organism evidence="2 3">
    <name type="scientific">Salimicrobium flavidum</name>
    <dbReference type="NCBI Taxonomy" id="570947"/>
    <lineage>
        <taxon>Bacteria</taxon>
        <taxon>Bacillati</taxon>
        <taxon>Bacillota</taxon>
        <taxon>Bacilli</taxon>
        <taxon>Bacillales</taxon>
        <taxon>Bacillaceae</taxon>
        <taxon>Salimicrobium</taxon>
    </lineage>
</organism>
<proteinExistence type="predicted"/>
<dbReference type="AlphaFoldDB" id="A0A1N7KSL2"/>
<feature type="compositionally biased region" description="Polar residues" evidence="1">
    <location>
        <begin position="93"/>
        <end position="104"/>
    </location>
</feature>
<feature type="region of interest" description="Disordered" evidence="1">
    <location>
        <begin position="88"/>
        <end position="108"/>
    </location>
</feature>
<dbReference type="EMBL" id="FTOC01000017">
    <property type="protein sequence ID" value="SIS64420.1"/>
    <property type="molecule type" value="Genomic_DNA"/>
</dbReference>
<sequence length="152" mass="16957">MSDSENPELQEQKDTVGVEESDLEHLKNVKVKYKEELYSLTPHVECTSATECEEQEELNKLKEESPPAEIEANIGDELKIELPEALPEPDGVTVNQQQGGTSIRKSPENGIIEIAGEENKEITYMIDVIWRGSEGTIISSVVYMLEVPSPEI</sequence>
<dbReference type="OrthoDB" id="2974202at2"/>